<name>A0A2D3LHK2_PREIN</name>
<sequence length="439" mass="52068">MEKERNYTKGDYKRLGERIRKEPQKIAQKDYQMLQDLRIVHKSALAVIFTALHSAALKIDRDSVCTYRIKRIESIISKLLRFQNMEAQRIADIAGCRCIMTSDENVIKLYRFLKDEEKKLPFIIRNEKNYIDTPKKNGYRSIHLNVQTKETPKKVVEIQLRSLDQHNWATLVEISDVLFQSKLKELGDKVNPDLYEFHRLLAKRDSELTLSDKRKISQVSGKYHYLEKLGTLFTENHLNLRAQRNKLKASRNEPFLLISTDMEGKPELKDFSNFDDAETAYFEMFLNNPENKNIVLTHFKNTTFDKISIAYSNYFMTYNETLFRILNSIADVSVYAFNNYRIGEFKKNYKAFWRILSKWFGNKQKEVGLYNIDKNIRKSNKKKKEWTSSITSNVEKVNKTITNMHEEFNSNIWHYFIKRIRIKLEKKLASKGFLLLRND</sequence>
<dbReference type="SMART" id="SM00954">
    <property type="entry name" value="RelA_SpoT"/>
    <property type="match status" value="1"/>
</dbReference>
<gene>
    <name evidence="1" type="ORF">CTM46_00225</name>
</gene>
<dbReference type="PANTHER" id="PTHR47837">
    <property type="entry name" value="GTP PYROPHOSPHOKINASE YJBM"/>
    <property type="match status" value="1"/>
</dbReference>
<protein>
    <submittedName>
        <fullName evidence="1">Uncharacterized protein</fullName>
    </submittedName>
</protein>
<dbReference type="Proteomes" id="UP000230742">
    <property type="component" value="Chromosome 1"/>
</dbReference>
<dbReference type="SUPFAM" id="SSF81301">
    <property type="entry name" value="Nucleotidyltransferase"/>
    <property type="match status" value="1"/>
</dbReference>
<dbReference type="Pfam" id="PF04607">
    <property type="entry name" value="RelA_SpoT"/>
    <property type="match status" value="1"/>
</dbReference>
<reference evidence="1 2" key="1">
    <citation type="submission" date="2017-11" db="EMBL/GenBank/DDBJ databases">
        <title>Genome sequencing of Prevotella intermedia KCOM 1949.</title>
        <authorList>
            <person name="Kook J.-K."/>
            <person name="Park S.-N."/>
            <person name="Lim Y.K."/>
        </authorList>
    </citation>
    <scope>NUCLEOTIDE SEQUENCE [LARGE SCALE GENOMIC DNA]</scope>
    <source>
        <strain evidence="1 2">KCOM 1949</strain>
    </source>
</reference>
<proteinExistence type="predicted"/>
<accession>A0A2D3LHK2</accession>
<dbReference type="GO" id="GO:0015969">
    <property type="term" value="P:guanosine tetraphosphate metabolic process"/>
    <property type="evidence" value="ECO:0007669"/>
    <property type="project" value="InterPro"/>
</dbReference>
<dbReference type="RefSeq" id="WP_100013484.1">
    <property type="nucleotide sequence ID" value="NZ_CP024727.1"/>
</dbReference>
<dbReference type="InterPro" id="IPR052366">
    <property type="entry name" value="GTP_Pyrophosphokinase"/>
</dbReference>
<dbReference type="EMBL" id="CP024727">
    <property type="protein sequence ID" value="ATV30023.1"/>
    <property type="molecule type" value="Genomic_DNA"/>
</dbReference>
<dbReference type="PANTHER" id="PTHR47837:SF1">
    <property type="entry name" value="GTP PYROPHOSPHOKINASE YJBM"/>
    <property type="match status" value="1"/>
</dbReference>
<dbReference type="AlphaFoldDB" id="A0A2D3LHK2"/>
<evidence type="ECO:0000313" key="2">
    <source>
        <dbReference type="Proteomes" id="UP000230742"/>
    </source>
</evidence>
<dbReference type="InterPro" id="IPR043519">
    <property type="entry name" value="NT_sf"/>
</dbReference>
<dbReference type="Gene3D" id="3.30.460.10">
    <property type="entry name" value="Beta Polymerase, domain 2"/>
    <property type="match status" value="1"/>
</dbReference>
<evidence type="ECO:0000313" key="1">
    <source>
        <dbReference type="EMBL" id="ATV30023.1"/>
    </source>
</evidence>
<dbReference type="CDD" id="cd05399">
    <property type="entry name" value="NT_Rel-Spo_like"/>
    <property type="match status" value="1"/>
</dbReference>
<organism evidence="1 2">
    <name type="scientific">Prevotella intermedia</name>
    <dbReference type="NCBI Taxonomy" id="28131"/>
    <lineage>
        <taxon>Bacteria</taxon>
        <taxon>Pseudomonadati</taxon>
        <taxon>Bacteroidota</taxon>
        <taxon>Bacteroidia</taxon>
        <taxon>Bacteroidales</taxon>
        <taxon>Prevotellaceae</taxon>
        <taxon>Prevotella</taxon>
    </lineage>
</organism>
<dbReference type="InterPro" id="IPR007685">
    <property type="entry name" value="RelA_SpoT"/>
</dbReference>